<keyword evidence="4" id="KW-1185">Reference proteome</keyword>
<protein>
    <recommendedName>
        <fullName evidence="5">Serine-enriched protein</fullName>
    </recommendedName>
</protein>
<dbReference type="PANTHER" id="PTHR24410">
    <property type="entry name" value="HL07962P-RELATED"/>
    <property type="match status" value="1"/>
</dbReference>
<proteinExistence type="predicted"/>
<dbReference type="Pfam" id="PF07707">
    <property type="entry name" value="BACK"/>
    <property type="match status" value="1"/>
</dbReference>
<reference evidence="3 4" key="1">
    <citation type="submission" date="2014-02" db="EMBL/GenBank/DDBJ databases">
        <title>Single nucleus genome sequencing reveals high similarity among nuclei of an endomycorrhizal fungus.</title>
        <authorList>
            <person name="Lin K."/>
            <person name="Geurts R."/>
            <person name="Zhang Z."/>
            <person name="Limpens E."/>
            <person name="Saunders D.G."/>
            <person name="Mu D."/>
            <person name="Pang E."/>
            <person name="Cao H."/>
            <person name="Cha H."/>
            <person name="Lin T."/>
            <person name="Zhou Q."/>
            <person name="Shang Y."/>
            <person name="Li Y."/>
            <person name="Ivanov S."/>
            <person name="Sharma T."/>
            <person name="Velzen R.V."/>
            <person name="Ruijter N.D."/>
            <person name="Aanen D.K."/>
            <person name="Win J."/>
            <person name="Kamoun S."/>
            <person name="Bisseling T."/>
            <person name="Huang S."/>
        </authorList>
    </citation>
    <scope>NUCLEOTIDE SEQUENCE [LARGE SCALE GENOMIC DNA]</scope>
    <source>
        <strain evidence="4">DAOM197198w</strain>
    </source>
</reference>
<dbReference type="PANTHER" id="PTHR24410:SF23">
    <property type="entry name" value="BTB DOMAIN-CONTAINING PROTEIN-RELATED"/>
    <property type="match status" value="1"/>
</dbReference>
<evidence type="ECO:0000259" key="1">
    <source>
        <dbReference type="PROSITE" id="PS50097"/>
    </source>
</evidence>
<dbReference type="SMR" id="A0A015JKA3"/>
<feature type="domain" description="TLDc" evidence="2">
    <location>
        <begin position="290"/>
        <end position="467"/>
    </location>
</feature>
<sequence length="470" mass="55004">MTSIFYSSLSKDLSSILYDSDDYNVIIKVGKDQNMKEFKAHSVILRARSPYFKSALSNKWITKKDDMILFNKPNIDPIVFELILKYIYTGEVDLTNLVCSDILGLLDASDELLLDELVEYLQIYMIEEHKQRVQQNLILVLNKFARYDILKNYCLDYFCENSQHFISSKHFILLDKDVLYSLLERNNLQTNEIDIWDSLIRWGIRQTPGLNDDRSQWNNENYDALKNTLNQFIPLIRFVEIPMNEFFNKVQPYKQIIPNNIYEEFENFYHNGILPKIMILPPRIGKFESKIINPKLMNIIVNWINNKDFYNITDPHYKFELIYRGSDDGIDNKTFKSKCNGRIASLVLVKVQDSDKIFGGYSSIGFSSLGNDYSIVYGYGLRKYNAIGNFIFSFENENDDQNMKISRVINNSDAILDHFDSGFNFGQGSLCMIEQNLHVNNISRNYENNISTDLVYVIEEIETFIILLRE</sequence>
<comment type="caution">
    <text evidence="3">The sequence shown here is derived from an EMBL/GenBank/DDBJ whole genome shotgun (WGS) entry which is preliminary data.</text>
</comment>
<dbReference type="PROSITE" id="PS50097">
    <property type="entry name" value="BTB"/>
    <property type="match status" value="1"/>
</dbReference>
<evidence type="ECO:0008006" key="5">
    <source>
        <dbReference type="Google" id="ProtNLM"/>
    </source>
</evidence>
<dbReference type="InterPro" id="IPR011705">
    <property type="entry name" value="BACK"/>
</dbReference>
<dbReference type="InterPro" id="IPR000210">
    <property type="entry name" value="BTB/POZ_dom"/>
</dbReference>
<organism evidence="3 4">
    <name type="scientific">Rhizophagus irregularis (strain DAOM 197198w)</name>
    <name type="common">Glomus intraradices</name>
    <dbReference type="NCBI Taxonomy" id="1432141"/>
    <lineage>
        <taxon>Eukaryota</taxon>
        <taxon>Fungi</taxon>
        <taxon>Fungi incertae sedis</taxon>
        <taxon>Mucoromycota</taxon>
        <taxon>Glomeromycotina</taxon>
        <taxon>Glomeromycetes</taxon>
        <taxon>Glomerales</taxon>
        <taxon>Glomeraceae</taxon>
        <taxon>Rhizophagus</taxon>
    </lineage>
</organism>
<gene>
    <name evidence="3" type="ORF">RirG_091970</name>
</gene>
<dbReference type="Gene3D" id="3.30.710.10">
    <property type="entry name" value="Potassium Channel Kv1.1, Chain A"/>
    <property type="match status" value="1"/>
</dbReference>
<dbReference type="AlphaFoldDB" id="A0A015JKA3"/>
<dbReference type="SUPFAM" id="SSF54695">
    <property type="entry name" value="POZ domain"/>
    <property type="match status" value="1"/>
</dbReference>
<accession>A0A015JKA3</accession>
<dbReference type="InterPro" id="IPR051481">
    <property type="entry name" value="BTB-POZ/Galectin-3-binding"/>
</dbReference>
<feature type="domain" description="BTB" evidence="1">
    <location>
        <begin position="23"/>
        <end position="96"/>
    </location>
</feature>
<dbReference type="CDD" id="cd18186">
    <property type="entry name" value="BTB_POZ_ZBTB_KLHL-like"/>
    <property type="match status" value="1"/>
</dbReference>
<dbReference type="HOGENOM" id="CLU_021542_0_1_1"/>
<dbReference type="Proteomes" id="UP000022910">
    <property type="component" value="Unassembled WGS sequence"/>
</dbReference>
<dbReference type="SMART" id="SM00225">
    <property type="entry name" value="BTB"/>
    <property type="match status" value="1"/>
</dbReference>
<dbReference type="EMBL" id="JEMT01016760">
    <property type="protein sequence ID" value="EXX69937.1"/>
    <property type="molecule type" value="Genomic_DNA"/>
</dbReference>
<dbReference type="Pfam" id="PF00651">
    <property type="entry name" value="BTB"/>
    <property type="match status" value="1"/>
</dbReference>
<evidence type="ECO:0000259" key="2">
    <source>
        <dbReference type="PROSITE" id="PS51886"/>
    </source>
</evidence>
<dbReference type="InterPro" id="IPR006571">
    <property type="entry name" value="TLDc_dom"/>
</dbReference>
<evidence type="ECO:0000313" key="4">
    <source>
        <dbReference type="Proteomes" id="UP000022910"/>
    </source>
</evidence>
<dbReference type="OrthoDB" id="2370416at2759"/>
<dbReference type="InterPro" id="IPR011333">
    <property type="entry name" value="SKP1/BTB/POZ_sf"/>
</dbReference>
<evidence type="ECO:0000313" key="3">
    <source>
        <dbReference type="EMBL" id="EXX69937.1"/>
    </source>
</evidence>
<name>A0A015JKA3_RHIIW</name>
<dbReference type="PROSITE" id="PS51886">
    <property type="entry name" value="TLDC"/>
    <property type="match status" value="1"/>
</dbReference>
<dbReference type="Pfam" id="PF07534">
    <property type="entry name" value="TLD"/>
    <property type="match status" value="1"/>
</dbReference>
<dbReference type="SMART" id="SM00875">
    <property type="entry name" value="BACK"/>
    <property type="match status" value="1"/>
</dbReference>
<dbReference type="Gene3D" id="1.25.40.420">
    <property type="match status" value="1"/>
</dbReference>